<protein>
    <submittedName>
        <fullName evidence="1">WGS project CBMG000000000 data, contig CS5907-c003426</fullName>
    </submittedName>
</protein>
<dbReference type="AlphaFoldDB" id="A0A090MG84"/>
<comment type="caution">
    <text evidence="1">The sequence shown here is derived from an EMBL/GenBank/DDBJ whole genome shotgun (WGS) entry which is preliminary data.</text>
</comment>
<evidence type="ECO:0000313" key="1">
    <source>
        <dbReference type="EMBL" id="CEG03942.1"/>
    </source>
</evidence>
<reference evidence="1" key="1">
    <citation type="submission" date="2013-05" db="EMBL/GenBank/DDBJ databases">
        <title>Draft genome sequences of six wheat associated Fusarium spp. isolates.</title>
        <authorList>
            <person name="Moolhuijzen P.M."/>
            <person name="Manners J.M."/>
            <person name="Wilcox S."/>
            <person name="Bellgard M.I."/>
            <person name="Gardiner D.M."/>
        </authorList>
    </citation>
    <scope>NUCLEOTIDE SEQUENCE</scope>
    <source>
        <strain evidence="1">CS5907</strain>
    </source>
</reference>
<organism evidence="1">
    <name type="scientific">Fusarium acuminatum CS5907</name>
    <dbReference type="NCBI Taxonomy" id="1318461"/>
    <lineage>
        <taxon>Eukaryota</taxon>
        <taxon>Fungi</taxon>
        <taxon>Dikarya</taxon>
        <taxon>Ascomycota</taxon>
        <taxon>Pezizomycotina</taxon>
        <taxon>Sordariomycetes</taxon>
        <taxon>Hypocreomycetidae</taxon>
        <taxon>Hypocreales</taxon>
        <taxon>Nectriaceae</taxon>
        <taxon>Fusarium</taxon>
        <taxon>Fusarium tricinctum species complex</taxon>
    </lineage>
</organism>
<gene>
    <name evidence="1" type="ORF">BN851_0142030</name>
</gene>
<accession>A0A090MG84</accession>
<name>A0A090MG84_9HYPO</name>
<sequence>MRTGMARVNRYLCKIGAAESDMCECGQAPETMEHFLFRCTRWETEREGMRQVGQDMMGNLSFFLGGKSVSDGAKWRPNLEAVRATVKFALATERLSQGGI</sequence>
<proteinExistence type="predicted"/>
<dbReference type="EMBL" id="CBMG010003401">
    <property type="protein sequence ID" value="CEG03942.1"/>
    <property type="molecule type" value="Genomic_DNA"/>
</dbReference>